<evidence type="ECO:0000259" key="4">
    <source>
        <dbReference type="PROSITE" id="PS50053"/>
    </source>
</evidence>
<evidence type="ECO:0000256" key="2">
    <source>
        <dbReference type="ARBA" id="ARBA00022771"/>
    </source>
</evidence>
<dbReference type="PROSITE" id="PS50053">
    <property type="entry name" value="UBIQUITIN_2"/>
    <property type="match status" value="1"/>
</dbReference>
<keyword evidence="3" id="KW-0862">Zinc</keyword>
<protein>
    <submittedName>
        <fullName evidence="5">Ubiquitin-domain-containing protein</fullName>
    </submittedName>
</protein>
<dbReference type="EMBL" id="BPQB01000033">
    <property type="protein sequence ID" value="GJE93519.1"/>
    <property type="molecule type" value="Genomic_DNA"/>
</dbReference>
<feature type="domain" description="Ubiquitin-like" evidence="4">
    <location>
        <begin position="1"/>
        <end position="57"/>
    </location>
</feature>
<evidence type="ECO:0000256" key="1">
    <source>
        <dbReference type="ARBA" id="ARBA00022723"/>
    </source>
</evidence>
<dbReference type="Gene3D" id="3.10.20.90">
    <property type="entry name" value="Phosphatidylinositol 3-kinase Catalytic Subunit, Chain A, domain 1"/>
    <property type="match status" value="1"/>
</dbReference>
<name>A0A9P3LGC9_9APHY</name>
<comment type="caution">
    <text evidence="5">The sequence shown here is derived from an EMBL/GenBank/DDBJ whole genome shotgun (WGS) entry which is preliminary data.</text>
</comment>
<dbReference type="PROSITE" id="PS00518">
    <property type="entry name" value="ZF_RING_1"/>
    <property type="match status" value="1"/>
</dbReference>
<reference evidence="5 6" key="1">
    <citation type="submission" date="2021-08" db="EMBL/GenBank/DDBJ databases">
        <title>Draft Genome Sequence of Phanerochaete sordida strain YK-624.</title>
        <authorList>
            <person name="Mori T."/>
            <person name="Dohra H."/>
            <person name="Suzuki T."/>
            <person name="Kawagishi H."/>
            <person name="Hirai H."/>
        </authorList>
    </citation>
    <scope>NUCLEOTIDE SEQUENCE [LARGE SCALE GENOMIC DNA]</scope>
    <source>
        <strain evidence="5 6">YK-624</strain>
    </source>
</reference>
<dbReference type="InterPro" id="IPR000626">
    <property type="entry name" value="Ubiquitin-like_dom"/>
</dbReference>
<evidence type="ECO:0000313" key="5">
    <source>
        <dbReference type="EMBL" id="GJE93519.1"/>
    </source>
</evidence>
<gene>
    <name evidence="5" type="ORF">PsYK624_096780</name>
</gene>
<dbReference type="CDD" id="cd17039">
    <property type="entry name" value="Ubl_ubiquitin_like"/>
    <property type="match status" value="1"/>
</dbReference>
<dbReference type="GO" id="GO:0008270">
    <property type="term" value="F:zinc ion binding"/>
    <property type="evidence" value="ECO:0007669"/>
    <property type="project" value="UniProtKB-KW"/>
</dbReference>
<dbReference type="Proteomes" id="UP000703269">
    <property type="component" value="Unassembled WGS sequence"/>
</dbReference>
<organism evidence="5 6">
    <name type="scientific">Phanerochaete sordida</name>
    <dbReference type="NCBI Taxonomy" id="48140"/>
    <lineage>
        <taxon>Eukaryota</taxon>
        <taxon>Fungi</taxon>
        <taxon>Dikarya</taxon>
        <taxon>Basidiomycota</taxon>
        <taxon>Agaricomycotina</taxon>
        <taxon>Agaricomycetes</taxon>
        <taxon>Polyporales</taxon>
        <taxon>Phanerochaetaceae</taxon>
        <taxon>Phanerochaete</taxon>
    </lineage>
</organism>
<dbReference type="InterPro" id="IPR017907">
    <property type="entry name" value="Znf_RING_CS"/>
</dbReference>
<sequence>MDTIKLIKSRVEVKAGFSSGVLRFQFDGERLQDDMRLCDYNIPDGATIYLSICMLGGAGDAFQAREAGFAAGGKIAQKIVRDRLPATAYNFDAGCRLHISVLSPGALARLTGEPPIPTPISIETYLEAGLPWFDLYDEGIPSANNVSAAHPLAAVKSLQHMLAERADADPTKHRCCYCAATASFELRPCGHRLCWDCADGLPVDECPRRCRNVTERKTLLTDALAESEAGWDCPAAGTADERIIVLERCAAQGLVGTFLRAADRVSGLSSDA</sequence>
<accession>A0A9P3LGC9</accession>
<dbReference type="SUPFAM" id="SSF54236">
    <property type="entry name" value="Ubiquitin-like"/>
    <property type="match status" value="1"/>
</dbReference>
<dbReference type="OrthoDB" id="428577at2759"/>
<keyword evidence="1" id="KW-0479">Metal-binding</keyword>
<dbReference type="AlphaFoldDB" id="A0A9P3LGC9"/>
<dbReference type="InterPro" id="IPR029071">
    <property type="entry name" value="Ubiquitin-like_domsf"/>
</dbReference>
<keyword evidence="6" id="KW-1185">Reference proteome</keyword>
<proteinExistence type="predicted"/>
<evidence type="ECO:0000256" key="3">
    <source>
        <dbReference type="ARBA" id="ARBA00022833"/>
    </source>
</evidence>
<dbReference type="Pfam" id="PF00240">
    <property type="entry name" value="ubiquitin"/>
    <property type="match status" value="1"/>
</dbReference>
<evidence type="ECO:0000313" key="6">
    <source>
        <dbReference type="Proteomes" id="UP000703269"/>
    </source>
</evidence>
<keyword evidence="2" id="KW-0863">Zinc-finger</keyword>